<dbReference type="GO" id="GO:0003964">
    <property type="term" value="F:RNA-directed DNA polymerase activity"/>
    <property type="evidence" value="ECO:0007669"/>
    <property type="project" value="UniProtKB-KW"/>
</dbReference>
<evidence type="ECO:0000313" key="14">
    <source>
        <dbReference type="EMBL" id="KAE8237550.1"/>
    </source>
</evidence>
<dbReference type="GO" id="GO:0004190">
    <property type="term" value="F:aspartic-type endopeptidase activity"/>
    <property type="evidence" value="ECO:0007669"/>
    <property type="project" value="UniProtKB-KW"/>
</dbReference>
<dbReference type="InterPro" id="IPR050951">
    <property type="entry name" value="Retrovirus_Pol_polyprotein"/>
</dbReference>
<feature type="region of interest" description="Disordered" evidence="12">
    <location>
        <begin position="1"/>
        <end position="40"/>
    </location>
</feature>
<keyword evidence="11" id="KW-0233">DNA recombination</keyword>
<evidence type="ECO:0000256" key="10">
    <source>
        <dbReference type="ARBA" id="ARBA00023125"/>
    </source>
</evidence>
<evidence type="ECO:0000256" key="8">
    <source>
        <dbReference type="ARBA" id="ARBA00022918"/>
    </source>
</evidence>
<keyword evidence="9" id="KW-0548">Nucleotidyltransferase</keyword>
<protein>
    <recommendedName>
        <fullName evidence="13">Integrase catalytic domain-containing protein</fullName>
    </recommendedName>
</protein>
<evidence type="ECO:0000256" key="9">
    <source>
        <dbReference type="ARBA" id="ARBA00022932"/>
    </source>
</evidence>
<keyword evidence="4" id="KW-0378">Hydrolase</keyword>
<dbReference type="GO" id="GO:0015074">
    <property type="term" value="P:DNA integration"/>
    <property type="evidence" value="ECO:0007669"/>
    <property type="project" value="UniProtKB-KW"/>
</dbReference>
<dbReference type="GO" id="GO:0046872">
    <property type="term" value="F:metal ion binding"/>
    <property type="evidence" value="ECO:0007669"/>
    <property type="project" value="UniProtKB-KW"/>
</dbReference>
<dbReference type="InterPro" id="IPR001584">
    <property type="entry name" value="Integrase_cat-core"/>
</dbReference>
<dbReference type="GO" id="GO:0006310">
    <property type="term" value="P:DNA recombination"/>
    <property type="evidence" value="ECO:0007669"/>
    <property type="project" value="UniProtKB-KW"/>
</dbReference>
<keyword evidence="9" id="KW-0239">DNA-directed DNA polymerase</keyword>
<gene>
    <name evidence="14" type="ORF">A4X06_0g9196</name>
</gene>
<keyword evidence="8" id="KW-0695">RNA-directed DNA polymerase</keyword>
<dbReference type="Pfam" id="PF00665">
    <property type="entry name" value="rve"/>
    <property type="match status" value="1"/>
</dbReference>
<dbReference type="GO" id="GO:0003677">
    <property type="term" value="F:DNA binding"/>
    <property type="evidence" value="ECO:0007669"/>
    <property type="project" value="UniProtKB-KW"/>
</dbReference>
<evidence type="ECO:0000256" key="12">
    <source>
        <dbReference type="SAM" id="MobiDB-lite"/>
    </source>
</evidence>
<proteinExistence type="predicted"/>
<dbReference type="GO" id="GO:0003723">
    <property type="term" value="F:RNA binding"/>
    <property type="evidence" value="ECO:0007669"/>
    <property type="project" value="UniProtKB-KW"/>
</dbReference>
<dbReference type="Pfam" id="PF17921">
    <property type="entry name" value="Integrase_H2C2"/>
    <property type="match status" value="1"/>
</dbReference>
<feature type="compositionally biased region" description="Basic and acidic residues" evidence="12">
    <location>
        <begin position="1"/>
        <end position="16"/>
    </location>
</feature>
<dbReference type="AlphaFoldDB" id="A0A8X7MJF2"/>
<dbReference type="InterPro" id="IPR041588">
    <property type="entry name" value="Integrase_H2C2"/>
</dbReference>
<dbReference type="InterPro" id="IPR056924">
    <property type="entry name" value="SH3_Tf2-1"/>
</dbReference>
<keyword evidence="1" id="KW-0645">Protease</keyword>
<evidence type="ECO:0000256" key="4">
    <source>
        <dbReference type="ARBA" id="ARBA00022801"/>
    </source>
</evidence>
<evidence type="ECO:0000313" key="15">
    <source>
        <dbReference type="Proteomes" id="UP000077684"/>
    </source>
</evidence>
<accession>A0A8X7MJF2</accession>
<name>A0A8X7MJF2_9BASI</name>
<dbReference type="InterPro" id="IPR036397">
    <property type="entry name" value="RNaseH_sf"/>
</dbReference>
<reference evidence="14" key="1">
    <citation type="submission" date="2016-04" db="EMBL/GenBank/DDBJ databases">
        <authorList>
            <person name="Nguyen H.D."/>
            <person name="Samba Siva P."/>
            <person name="Cullis J."/>
            <person name="Levesque C.A."/>
            <person name="Hambleton S."/>
        </authorList>
    </citation>
    <scope>NUCLEOTIDE SEQUENCE</scope>
    <source>
        <strain evidence="14">DAOMC 236426</strain>
    </source>
</reference>
<dbReference type="EMBL" id="LWDE02002473">
    <property type="protein sequence ID" value="KAE8237550.1"/>
    <property type="molecule type" value="Genomic_DNA"/>
</dbReference>
<sequence>MEDQTGKDKGLEEKKLGSPQEDMGRKRSSRIARAVQTSENERPHARFIVHDGFLFERCGPSLDRIKLCVPENKVSTIIHEFHNSPRAGHPSSRRTIDALQETFAFPDLAKRVNQHVRTCFECQTNKSRHHHPYGQLQPIFSPAEVFHTLGIDFVVSLAPSAEGHVDTITVMSDKFSKFALFWPSKTTDSAKQTAERFLTHAYPWTGLPRRLISDRDPKFTSDFWQELVRALDIQHSMSTAYHPQTDGQVERLNQQLAALLRHTVALDQHDWPKHLPTAMMAYNRTKHESTGQSPYEIVFGRQPRIFPLNLITQRFSEPAIQDLSDLFALHQDVQTQIDHAQQHQKTSYDQRHQDWIPKEGDWVLLSSAHYRAHLDPTQRAKAKLGAKFLGPFKVLQEVTVGAYELEVPSWFRAHNIISIQALEPFHGDAAAVTPRPILGTTEEGAHKERRVQGYLARRPTRFLEGQRFDYLVNWAGDIRPTWQSDQRLPGLLWARREFEKQIKSQKKVKRLSPTAELVLESAKDRVEELRLLED</sequence>
<dbReference type="GO" id="GO:0005634">
    <property type="term" value="C:nucleus"/>
    <property type="evidence" value="ECO:0007669"/>
    <property type="project" value="UniProtKB-ARBA"/>
</dbReference>
<keyword evidence="5" id="KW-0460">Magnesium</keyword>
<evidence type="ECO:0000256" key="1">
    <source>
        <dbReference type="ARBA" id="ARBA00022670"/>
    </source>
</evidence>
<evidence type="ECO:0000256" key="2">
    <source>
        <dbReference type="ARBA" id="ARBA00022723"/>
    </source>
</evidence>
<keyword evidence="6" id="KW-0694">RNA-binding</keyword>
<dbReference type="PANTHER" id="PTHR37984">
    <property type="entry name" value="PROTEIN CBG26694"/>
    <property type="match status" value="1"/>
</dbReference>
<evidence type="ECO:0000259" key="13">
    <source>
        <dbReference type="PROSITE" id="PS50994"/>
    </source>
</evidence>
<keyword evidence="7" id="KW-0229">DNA integration</keyword>
<dbReference type="InterPro" id="IPR012337">
    <property type="entry name" value="RNaseH-like_sf"/>
</dbReference>
<evidence type="ECO:0000256" key="3">
    <source>
        <dbReference type="ARBA" id="ARBA00022750"/>
    </source>
</evidence>
<keyword evidence="9" id="KW-0808">Transferase</keyword>
<keyword evidence="2" id="KW-0479">Metal-binding</keyword>
<evidence type="ECO:0000256" key="7">
    <source>
        <dbReference type="ARBA" id="ARBA00022908"/>
    </source>
</evidence>
<evidence type="ECO:0000256" key="5">
    <source>
        <dbReference type="ARBA" id="ARBA00022842"/>
    </source>
</evidence>
<comment type="caution">
    <text evidence="14">The sequence shown here is derived from an EMBL/GenBank/DDBJ whole genome shotgun (WGS) entry which is preliminary data.</text>
</comment>
<dbReference type="FunFam" id="3.30.420.10:FF:000032">
    <property type="entry name" value="Retrovirus-related Pol polyprotein from transposon 297-like Protein"/>
    <property type="match status" value="1"/>
</dbReference>
<keyword evidence="15" id="KW-1185">Reference proteome</keyword>
<dbReference type="PANTHER" id="PTHR37984:SF5">
    <property type="entry name" value="PROTEIN NYNRIN-LIKE"/>
    <property type="match status" value="1"/>
</dbReference>
<dbReference type="Pfam" id="PF24626">
    <property type="entry name" value="SH3_Tf2-1"/>
    <property type="match status" value="1"/>
</dbReference>
<evidence type="ECO:0000256" key="6">
    <source>
        <dbReference type="ARBA" id="ARBA00022884"/>
    </source>
</evidence>
<dbReference type="Gene3D" id="3.30.420.10">
    <property type="entry name" value="Ribonuclease H-like superfamily/Ribonuclease H"/>
    <property type="match status" value="1"/>
</dbReference>
<organism evidence="14 15">
    <name type="scientific">Tilletia controversa</name>
    <name type="common">dwarf bunt fungus</name>
    <dbReference type="NCBI Taxonomy" id="13291"/>
    <lineage>
        <taxon>Eukaryota</taxon>
        <taxon>Fungi</taxon>
        <taxon>Dikarya</taxon>
        <taxon>Basidiomycota</taxon>
        <taxon>Ustilaginomycotina</taxon>
        <taxon>Exobasidiomycetes</taxon>
        <taxon>Tilletiales</taxon>
        <taxon>Tilletiaceae</taxon>
        <taxon>Tilletia</taxon>
    </lineage>
</organism>
<dbReference type="Gene3D" id="1.10.340.70">
    <property type="match status" value="1"/>
</dbReference>
<dbReference type="SUPFAM" id="SSF53098">
    <property type="entry name" value="Ribonuclease H-like"/>
    <property type="match status" value="1"/>
</dbReference>
<keyword evidence="3" id="KW-0064">Aspartyl protease</keyword>
<dbReference type="GO" id="GO:0003887">
    <property type="term" value="F:DNA-directed DNA polymerase activity"/>
    <property type="evidence" value="ECO:0007669"/>
    <property type="project" value="UniProtKB-KW"/>
</dbReference>
<dbReference type="Proteomes" id="UP000077684">
    <property type="component" value="Unassembled WGS sequence"/>
</dbReference>
<feature type="domain" description="Integrase catalytic" evidence="13">
    <location>
        <begin position="134"/>
        <end position="302"/>
    </location>
</feature>
<reference evidence="14" key="2">
    <citation type="journal article" date="2019" name="IMA Fungus">
        <title>Genome sequencing and comparison of five Tilletia species to identify candidate genes for the detection of regulated species infecting wheat.</title>
        <authorList>
            <person name="Nguyen H.D.T."/>
            <person name="Sultana T."/>
            <person name="Kesanakurti P."/>
            <person name="Hambleton S."/>
        </authorList>
    </citation>
    <scope>NUCLEOTIDE SEQUENCE</scope>
    <source>
        <strain evidence="14">DAOMC 236426</strain>
    </source>
</reference>
<keyword evidence="10" id="KW-0238">DNA-binding</keyword>
<evidence type="ECO:0000256" key="11">
    <source>
        <dbReference type="ARBA" id="ARBA00023172"/>
    </source>
</evidence>
<dbReference type="GO" id="GO:0006508">
    <property type="term" value="P:proteolysis"/>
    <property type="evidence" value="ECO:0007669"/>
    <property type="project" value="UniProtKB-KW"/>
</dbReference>
<dbReference type="PROSITE" id="PS50994">
    <property type="entry name" value="INTEGRASE"/>
    <property type="match status" value="1"/>
</dbReference>